<accession>A0A1I2FKN6</accession>
<evidence type="ECO:0000256" key="17">
    <source>
        <dbReference type="SAM" id="Phobius"/>
    </source>
</evidence>
<dbReference type="STRING" id="930128.SAMN05192532_11314"/>
<feature type="region of interest" description="Disordered" evidence="16">
    <location>
        <begin position="871"/>
        <end position="986"/>
    </location>
</feature>
<dbReference type="InterPro" id="IPR012338">
    <property type="entry name" value="Beta-lactam/transpept-like"/>
</dbReference>
<keyword evidence="2" id="KW-0121">Carboxypeptidase</keyword>
<keyword evidence="4" id="KW-0328">Glycosyltransferase</keyword>
<keyword evidence="5" id="KW-0808">Transferase</keyword>
<evidence type="ECO:0000256" key="2">
    <source>
        <dbReference type="ARBA" id="ARBA00022645"/>
    </source>
</evidence>
<dbReference type="InterPro" id="IPR036950">
    <property type="entry name" value="PBP_transglycosylase"/>
</dbReference>
<dbReference type="SUPFAM" id="SSF56601">
    <property type="entry name" value="beta-lactamase/transpeptidase-like"/>
    <property type="match status" value="1"/>
</dbReference>
<dbReference type="InterPro" id="IPR050396">
    <property type="entry name" value="Glycosyltr_51/Transpeptidase"/>
</dbReference>
<dbReference type="EMBL" id="FONT01000013">
    <property type="protein sequence ID" value="SFF05170.1"/>
    <property type="molecule type" value="Genomic_DNA"/>
</dbReference>
<evidence type="ECO:0000313" key="21">
    <source>
        <dbReference type="Proteomes" id="UP000199516"/>
    </source>
</evidence>
<dbReference type="GO" id="GO:0030288">
    <property type="term" value="C:outer membrane-bounded periplasmic space"/>
    <property type="evidence" value="ECO:0007669"/>
    <property type="project" value="TreeGrafter"/>
</dbReference>
<dbReference type="GO" id="GO:0009252">
    <property type="term" value="P:peptidoglycan biosynthetic process"/>
    <property type="evidence" value="ECO:0007669"/>
    <property type="project" value="UniProtKB-KW"/>
</dbReference>
<dbReference type="Gene3D" id="3.40.710.10">
    <property type="entry name" value="DD-peptidase/beta-lactamase superfamily"/>
    <property type="match status" value="1"/>
</dbReference>
<feature type="transmembrane region" description="Helical" evidence="17">
    <location>
        <begin position="30"/>
        <end position="58"/>
    </location>
</feature>
<keyword evidence="12" id="KW-0511">Multifunctional enzyme</keyword>
<evidence type="ECO:0000256" key="13">
    <source>
        <dbReference type="ARBA" id="ARBA00023316"/>
    </source>
</evidence>
<evidence type="ECO:0000256" key="9">
    <source>
        <dbReference type="ARBA" id="ARBA00022984"/>
    </source>
</evidence>
<keyword evidence="10 17" id="KW-1133">Transmembrane helix</keyword>
<reference evidence="20 21" key="1">
    <citation type="submission" date="2016-10" db="EMBL/GenBank/DDBJ databases">
        <authorList>
            <person name="de Groot N.N."/>
        </authorList>
    </citation>
    <scope>NUCLEOTIDE SEQUENCE [LARGE SCALE GENOMIC DNA]</scope>
    <source>
        <strain evidence="20 21">DSM 23995</strain>
    </source>
</reference>
<dbReference type="Pfam" id="PF00912">
    <property type="entry name" value="Transgly"/>
    <property type="match status" value="1"/>
</dbReference>
<comment type="catalytic activity">
    <reaction evidence="15">
        <text>[GlcNAc-(1-&gt;4)-Mur2Ac(oyl-L-Ala-gamma-D-Glu-L-Lys-D-Ala-D-Ala)](n)-di-trans,octa-cis-undecaprenyl diphosphate + beta-D-GlcNAc-(1-&gt;4)-Mur2Ac(oyl-L-Ala-gamma-D-Glu-L-Lys-D-Ala-D-Ala)-di-trans,octa-cis-undecaprenyl diphosphate = [GlcNAc-(1-&gt;4)-Mur2Ac(oyl-L-Ala-gamma-D-Glu-L-Lys-D-Ala-D-Ala)](n+1)-di-trans,octa-cis-undecaprenyl diphosphate + di-trans,octa-cis-undecaprenyl diphosphate + H(+)</text>
        <dbReference type="Rhea" id="RHEA:23708"/>
        <dbReference type="Rhea" id="RHEA-COMP:9602"/>
        <dbReference type="Rhea" id="RHEA-COMP:9603"/>
        <dbReference type="ChEBI" id="CHEBI:15378"/>
        <dbReference type="ChEBI" id="CHEBI:58405"/>
        <dbReference type="ChEBI" id="CHEBI:60033"/>
        <dbReference type="ChEBI" id="CHEBI:78435"/>
        <dbReference type="EC" id="2.4.99.28"/>
    </reaction>
</comment>
<dbReference type="InterPro" id="IPR001264">
    <property type="entry name" value="Glyco_trans_51"/>
</dbReference>
<evidence type="ECO:0000256" key="10">
    <source>
        <dbReference type="ARBA" id="ARBA00022989"/>
    </source>
</evidence>
<protein>
    <submittedName>
        <fullName evidence="20">Penicillin-binding protein</fullName>
    </submittedName>
</protein>
<dbReference type="PANTHER" id="PTHR32282:SF32">
    <property type="entry name" value="PENICILLIN-BINDING PROTEIN 2A"/>
    <property type="match status" value="1"/>
</dbReference>
<evidence type="ECO:0000256" key="6">
    <source>
        <dbReference type="ARBA" id="ARBA00022692"/>
    </source>
</evidence>
<keyword evidence="11 17" id="KW-0472">Membrane</keyword>
<comment type="catalytic activity">
    <reaction evidence="14">
        <text>Preferential cleavage: (Ac)2-L-Lys-D-Ala-|-D-Ala. Also transpeptidation of peptidyl-alanyl moieties that are N-acyl substituents of D-alanine.</text>
        <dbReference type="EC" id="3.4.16.4"/>
    </reaction>
</comment>
<proteinExistence type="predicted"/>
<name>A0A1I2FKN6_9BACI</name>
<evidence type="ECO:0000256" key="8">
    <source>
        <dbReference type="ARBA" id="ARBA00022960"/>
    </source>
</evidence>
<evidence type="ECO:0000256" key="3">
    <source>
        <dbReference type="ARBA" id="ARBA00022670"/>
    </source>
</evidence>
<feature type="domain" description="Penicillin-binding protein transpeptidase" evidence="18">
    <location>
        <begin position="403"/>
        <end position="666"/>
    </location>
</feature>
<dbReference type="GO" id="GO:0008658">
    <property type="term" value="F:penicillin binding"/>
    <property type="evidence" value="ECO:0007669"/>
    <property type="project" value="InterPro"/>
</dbReference>
<dbReference type="RefSeq" id="WP_091664240.1">
    <property type="nucleotide sequence ID" value="NZ_FONT01000013.1"/>
</dbReference>
<dbReference type="InterPro" id="IPR023346">
    <property type="entry name" value="Lysozyme-like_dom_sf"/>
</dbReference>
<keyword evidence="6 17" id="KW-0812">Transmembrane</keyword>
<dbReference type="GO" id="GO:0071555">
    <property type="term" value="P:cell wall organization"/>
    <property type="evidence" value="ECO:0007669"/>
    <property type="project" value="UniProtKB-KW"/>
</dbReference>
<keyword evidence="13" id="KW-0961">Cell wall biogenesis/degradation</keyword>
<keyword evidence="9" id="KW-0573">Peptidoglycan synthesis</keyword>
<evidence type="ECO:0000259" key="19">
    <source>
        <dbReference type="Pfam" id="PF00912"/>
    </source>
</evidence>
<gene>
    <name evidence="20" type="ORF">SAMN05192532_11314</name>
</gene>
<evidence type="ECO:0000256" key="16">
    <source>
        <dbReference type="SAM" id="MobiDB-lite"/>
    </source>
</evidence>
<dbReference type="GO" id="GO:0006508">
    <property type="term" value="P:proteolysis"/>
    <property type="evidence" value="ECO:0007669"/>
    <property type="project" value="UniProtKB-KW"/>
</dbReference>
<dbReference type="GO" id="GO:0009002">
    <property type="term" value="F:serine-type D-Ala-D-Ala carboxypeptidase activity"/>
    <property type="evidence" value="ECO:0007669"/>
    <property type="project" value="UniProtKB-EC"/>
</dbReference>
<dbReference type="Gene3D" id="2.60.40.10">
    <property type="entry name" value="Immunoglobulins"/>
    <property type="match status" value="1"/>
</dbReference>
<feature type="domain" description="Glycosyl transferase family 51" evidence="19">
    <location>
        <begin position="93"/>
        <end position="277"/>
    </location>
</feature>
<evidence type="ECO:0000256" key="1">
    <source>
        <dbReference type="ARBA" id="ARBA00022475"/>
    </source>
</evidence>
<dbReference type="InterPro" id="IPR001460">
    <property type="entry name" value="PCN-bd_Tpept"/>
</dbReference>
<evidence type="ECO:0000256" key="12">
    <source>
        <dbReference type="ARBA" id="ARBA00023268"/>
    </source>
</evidence>
<dbReference type="Proteomes" id="UP000199516">
    <property type="component" value="Unassembled WGS sequence"/>
</dbReference>
<keyword evidence="21" id="KW-1185">Reference proteome</keyword>
<feature type="compositionally biased region" description="Polar residues" evidence="16">
    <location>
        <begin position="877"/>
        <end position="896"/>
    </location>
</feature>
<sequence length="986" mass="109630">MRKFFESLNNRVDQWKEKPFVKKLNITSNILWNLVIIGFIFSLMLLLFIVGAGAGYFMSLVEDQDAYGKEEFEHHLYNYEEISDIYFNGDKYLGKIPSDLEREERSLDEFSDHLVHAVISTEDEYFFEHEGIVPKALLRATYQEVMDAETQTGGSTLTQQVVKNQILTNEVSFERKAKEIALALRMENFFEKEEILEAYLNIVPFGRNADGDNIAGAQSAAEGIFGIDASELNIAQAAFIAGLPKNPFGYTPFKNDGEVKENFDSAIERQHLVLRNMLENNYIDQEEYEEALDYNIKENLAAPTGSVIDKYPFLTFETQRRAARILRDQMLEEENIKLSEMESEERQQTIAEYDQKARDELALGGYNVHLTIDKSLYDAMQEATKNSNWFGPDTADGEQEEVGAILIDNETGAILSFVGGRDYNNQSYNHATQAYRQNGSTMKPLLAYGPAMEQGIVQPGTVLPDVPSTYSDGTPFGNYGDSYSGFSTVRDALKRSRNVPAVKTFQRVSHEASREALEKLGFARLHPDEPFESGAIGGLHYGATVEQNTNAFTVFGNKGKYNDSYMIEKIEKKDGEVIYEDESDATTVFSPQTTFLMTDVLRDVVKSGGTAGALPNKLQFGGDWAGKTGTTNDYHDSWFIGYNPNVTFGVWIGYDTPQAIATYYKGLSYGARTQQIWADMMNAAYQANEETLGLEDEFEQPEGIVRQTICGISGKLPSSLCSQAGLTTTDYFNEKYLPTEVDNSLRHSPYVTIYGSQYRAYSSTPSEFTQYGVAINEEYFDVDSVGEYLPDNWTNVVPDREAPSNGRAPTSVTGISFSGGTLSWHQHPDSDIVGYRIYRSNGSLARTVVGNTTTSISMPGGTYRVTAVDTMGRESSRSVQSASWTNQPAPEENNQVDQEEPFDDSNDSSVDEDSTETEDSANGEESTESNNNNSSEGNNSKNENNQGDNNNGNENNNGGNNNNEDGTNGSANNGNDNNSSAESEED</sequence>
<evidence type="ECO:0000256" key="4">
    <source>
        <dbReference type="ARBA" id="ARBA00022676"/>
    </source>
</evidence>
<keyword evidence="7" id="KW-0378">Hydrolase</keyword>
<dbReference type="GO" id="GO:0008360">
    <property type="term" value="P:regulation of cell shape"/>
    <property type="evidence" value="ECO:0007669"/>
    <property type="project" value="UniProtKB-KW"/>
</dbReference>
<evidence type="ECO:0000256" key="7">
    <source>
        <dbReference type="ARBA" id="ARBA00022801"/>
    </source>
</evidence>
<dbReference type="AlphaFoldDB" id="A0A1I2FKN6"/>
<evidence type="ECO:0000256" key="5">
    <source>
        <dbReference type="ARBA" id="ARBA00022679"/>
    </source>
</evidence>
<dbReference type="OrthoDB" id="9766909at2"/>
<keyword evidence="1" id="KW-1003">Cell membrane</keyword>
<evidence type="ECO:0000259" key="18">
    <source>
        <dbReference type="Pfam" id="PF00905"/>
    </source>
</evidence>
<feature type="compositionally biased region" description="Low complexity" evidence="16">
    <location>
        <begin position="928"/>
        <end position="986"/>
    </location>
</feature>
<keyword evidence="8" id="KW-0133">Cell shape</keyword>
<evidence type="ECO:0000256" key="15">
    <source>
        <dbReference type="ARBA" id="ARBA00049902"/>
    </source>
</evidence>
<feature type="compositionally biased region" description="Acidic residues" evidence="16">
    <location>
        <begin position="897"/>
        <end position="927"/>
    </location>
</feature>
<dbReference type="PANTHER" id="PTHR32282">
    <property type="entry name" value="BINDING PROTEIN TRANSPEPTIDASE, PUTATIVE-RELATED"/>
    <property type="match status" value="1"/>
</dbReference>
<dbReference type="GO" id="GO:0008955">
    <property type="term" value="F:peptidoglycan glycosyltransferase activity"/>
    <property type="evidence" value="ECO:0007669"/>
    <property type="project" value="UniProtKB-EC"/>
</dbReference>
<dbReference type="Pfam" id="PF00905">
    <property type="entry name" value="Transpeptidase"/>
    <property type="match status" value="1"/>
</dbReference>
<evidence type="ECO:0000256" key="14">
    <source>
        <dbReference type="ARBA" id="ARBA00034000"/>
    </source>
</evidence>
<evidence type="ECO:0000313" key="20">
    <source>
        <dbReference type="EMBL" id="SFF05170.1"/>
    </source>
</evidence>
<dbReference type="InterPro" id="IPR013783">
    <property type="entry name" value="Ig-like_fold"/>
</dbReference>
<keyword evidence="3" id="KW-0645">Protease</keyword>
<dbReference type="SUPFAM" id="SSF53955">
    <property type="entry name" value="Lysozyme-like"/>
    <property type="match status" value="1"/>
</dbReference>
<evidence type="ECO:0000256" key="11">
    <source>
        <dbReference type="ARBA" id="ARBA00023136"/>
    </source>
</evidence>
<organism evidence="20 21">
    <name type="scientific">Alteribacillus iranensis</name>
    <dbReference type="NCBI Taxonomy" id="930128"/>
    <lineage>
        <taxon>Bacteria</taxon>
        <taxon>Bacillati</taxon>
        <taxon>Bacillota</taxon>
        <taxon>Bacilli</taxon>
        <taxon>Bacillales</taxon>
        <taxon>Bacillaceae</taxon>
        <taxon>Alteribacillus</taxon>
    </lineage>
</organism>
<dbReference type="Gene3D" id="1.10.3810.10">
    <property type="entry name" value="Biosynthetic peptidoglycan transglycosylase-like"/>
    <property type="match status" value="1"/>
</dbReference>